<dbReference type="Pfam" id="PF12796">
    <property type="entry name" value="Ank_2"/>
    <property type="match status" value="1"/>
</dbReference>
<dbReference type="SMART" id="SM00248">
    <property type="entry name" value="ANK"/>
    <property type="match status" value="5"/>
</dbReference>
<evidence type="ECO:0000256" key="3">
    <source>
        <dbReference type="PROSITE-ProRule" id="PRU00023"/>
    </source>
</evidence>
<feature type="repeat" description="ANK" evidence="3">
    <location>
        <begin position="159"/>
        <end position="191"/>
    </location>
</feature>
<dbReference type="InterPro" id="IPR002110">
    <property type="entry name" value="Ankyrin_rpt"/>
</dbReference>
<dbReference type="EMBL" id="JBGJLR010000020">
    <property type="protein sequence ID" value="MEZ2740761.1"/>
    <property type="molecule type" value="Genomic_DNA"/>
</dbReference>
<evidence type="ECO:0000256" key="2">
    <source>
        <dbReference type="ARBA" id="ARBA00023043"/>
    </source>
</evidence>
<feature type="repeat" description="ANK" evidence="3">
    <location>
        <begin position="93"/>
        <end position="121"/>
    </location>
</feature>
<keyword evidence="2 3" id="KW-0040">ANK repeat</keyword>
<dbReference type="InterPro" id="IPR036770">
    <property type="entry name" value="Ankyrin_rpt-contain_sf"/>
</dbReference>
<proteinExistence type="predicted"/>
<feature type="repeat" description="ANK" evidence="3">
    <location>
        <begin position="123"/>
        <end position="158"/>
    </location>
</feature>
<keyword evidence="6" id="KW-1185">Reference proteome</keyword>
<sequence>MNRRVLLQSLGMGIFAAAGWPLAQADAAADLQTAIIRDNFVQVRKLLQQGVDPNSVDERGRPALVKAMQLESLRVAQELLQAPGIHINAASPAGETALMHACIKGHIDVVKQLLALGARVNHPGWTPLHYAASADTEHSTAIAQLLLDQHAYIDAESPNKSTPLMLAAQYGSQAMVQLLLDAGADVQARNELGLSAVDFARRSDRAFMVKILEQAYQATRRSKASW</sequence>
<feature type="chain" id="PRO_5046554704" evidence="4">
    <location>
        <begin position="26"/>
        <end position="226"/>
    </location>
</feature>
<evidence type="ECO:0000313" key="5">
    <source>
        <dbReference type="EMBL" id="MEZ2740761.1"/>
    </source>
</evidence>
<dbReference type="PROSITE" id="PS50088">
    <property type="entry name" value="ANK_REPEAT"/>
    <property type="match status" value="3"/>
</dbReference>
<dbReference type="RefSeq" id="WP_370893837.1">
    <property type="nucleotide sequence ID" value="NZ_JBGJLR010000020.1"/>
</dbReference>
<dbReference type="PROSITE" id="PS50297">
    <property type="entry name" value="ANK_REP_REGION"/>
    <property type="match status" value="3"/>
</dbReference>
<dbReference type="PANTHER" id="PTHR24171">
    <property type="entry name" value="ANKYRIN REPEAT DOMAIN-CONTAINING PROTEIN 39-RELATED"/>
    <property type="match status" value="1"/>
</dbReference>
<evidence type="ECO:0000256" key="1">
    <source>
        <dbReference type="ARBA" id="ARBA00022737"/>
    </source>
</evidence>
<evidence type="ECO:0000256" key="4">
    <source>
        <dbReference type="SAM" id="SignalP"/>
    </source>
</evidence>
<dbReference type="Proteomes" id="UP001567350">
    <property type="component" value="Unassembled WGS sequence"/>
</dbReference>
<comment type="caution">
    <text evidence="5">The sequence shown here is derived from an EMBL/GenBank/DDBJ whole genome shotgun (WGS) entry which is preliminary data.</text>
</comment>
<accession>A0ABV4IG01</accession>
<dbReference type="PANTHER" id="PTHR24171:SF8">
    <property type="entry name" value="BRCA1-ASSOCIATED RING DOMAIN PROTEIN 1"/>
    <property type="match status" value="1"/>
</dbReference>
<protein>
    <submittedName>
        <fullName evidence="5">Ankyrin repeat domain-containing protein</fullName>
    </submittedName>
</protein>
<feature type="signal peptide" evidence="4">
    <location>
        <begin position="1"/>
        <end position="25"/>
    </location>
</feature>
<evidence type="ECO:0000313" key="6">
    <source>
        <dbReference type="Proteomes" id="UP001567350"/>
    </source>
</evidence>
<dbReference type="Pfam" id="PF00023">
    <property type="entry name" value="Ank"/>
    <property type="match status" value="1"/>
</dbReference>
<keyword evidence="1" id="KW-0677">Repeat</keyword>
<organism evidence="5 6">
    <name type="scientific">Comamonas jiangduensis</name>
    <dbReference type="NCBI Taxonomy" id="1194168"/>
    <lineage>
        <taxon>Bacteria</taxon>
        <taxon>Pseudomonadati</taxon>
        <taxon>Pseudomonadota</taxon>
        <taxon>Betaproteobacteria</taxon>
        <taxon>Burkholderiales</taxon>
        <taxon>Comamonadaceae</taxon>
        <taxon>Comamonas</taxon>
    </lineage>
</organism>
<dbReference type="PRINTS" id="PR01415">
    <property type="entry name" value="ANKYRIN"/>
</dbReference>
<dbReference type="SUPFAM" id="SSF48403">
    <property type="entry name" value="Ankyrin repeat"/>
    <property type="match status" value="1"/>
</dbReference>
<dbReference type="Gene3D" id="1.25.40.20">
    <property type="entry name" value="Ankyrin repeat-containing domain"/>
    <property type="match status" value="3"/>
</dbReference>
<name>A0ABV4IG01_9BURK</name>
<reference evidence="5 6" key="1">
    <citation type="submission" date="2024-08" db="EMBL/GenBank/DDBJ databases">
        <authorList>
            <person name="Feng Z."/>
            <person name="Ronholm J."/>
        </authorList>
    </citation>
    <scope>NUCLEOTIDE SEQUENCE [LARGE SCALE GENOMIC DNA]</scope>
    <source>
        <strain evidence="5 6">4-AB0-8</strain>
    </source>
</reference>
<keyword evidence="4" id="KW-0732">Signal</keyword>
<gene>
    <name evidence="5" type="ORF">ACBP88_15130</name>
</gene>